<evidence type="ECO:0000313" key="3">
    <source>
        <dbReference type="Proteomes" id="UP000772812"/>
    </source>
</evidence>
<dbReference type="Gene3D" id="1.10.260.40">
    <property type="entry name" value="lambda repressor-like DNA-binding domains"/>
    <property type="match status" value="1"/>
</dbReference>
<evidence type="ECO:0000313" key="2">
    <source>
        <dbReference type="EMBL" id="MBK3331851.1"/>
    </source>
</evidence>
<feature type="transmembrane region" description="Helical" evidence="1">
    <location>
        <begin position="91"/>
        <end position="113"/>
    </location>
</feature>
<gene>
    <name evidence="2" type="ORF">GWK41_02065</name>
</gene>
<evidence type="ECO:0000256" key="1">
    <source>
        <dbReference type="SAM" id="Phobius"/>
    </source>
</evidence>
<keyword evidence="1" id="KW-0472">Membrane</keyword>
<name>A0ABS1GG97_9AQUI</name>
<keyword evidence="1" id="KW-1133">Transmembrane helix</keyword>
<dbReference type="Pfam" id="PF13413">
    <property type="entry name" value="HTH_25"/>
    <property type="match status" value="1"/>
</dbReference>
<comment type="caution">
    <text evidence="2">The sequence shown here is derived from an EMBL/GenBank/DDBJ whole genome shotgun (WGS) entry which is preliminary data.</text>
</comment>
<organism evidence="2 3">
    <name type="scientific">Persephonella atlantica</name>
    <dbReference type="NCBI Taxonomy" id="2699429"/>
    <lineage>
        <taxon>Bacteria</taxon>
        <taxon>Pseudomonadati</taxon>
        <taxon>Aquificota</taxon>
        <taxon>Aquificia</taxon>
        <taxon>Aquificales</taxon>
        <taxon>Hydrogenothermaceae</taxon>
        <taxon>Persephonella</taxon>
    </lineage>
</organism>
<dbReference type="RefSeq" id="WP_200673252.1">
    <property type="nucleotide sequence ID" value="NZ_JAACYA010000001.1"/>
</dbReference>
<dbReference type="EMBL" id="JAACYA010000001">
    <property type="protein sequence ID" value="MBK3331851.1"/>
    <property type="molecule type" value="Genomic_DNA"/>
</dbReference>
<keyword evidence="3" id="KW-1185">Reference proteome</keyword>
<dbReference type="InterPro" id="IPR010982">
    <property type="entry name" value="Lambda_DNA-bd_dom_sf"/>
</dbReference>
<proteinExistence type="predicted"/>
<protein>
    <recommendedName>
        <fullName evidence="4">DUF4115 domain-containing protein</fullName>
    </recommendedName>
</protein>
<keyword evidence="1" id="KW-0812">Transmembrane</keyword>
<dbReference type="Proteomes" id="UP000772812">
    <property type="component" value="Unassembled WGS sequence"/>
</dbReference>
<sequence length="238" mass="27680">MTDLITAGKLCKEEREKRGLSLQDVHNVTKIPVDIIRRLEGDENYLSKDPYAYFLMKVLIDFYQLDVHLTKEKETSEKQEKKETAEEKQSFFVRFLKAVFTLVAGFFVINTAVKKDIEHSNSIEHLIKVELPEKENVSDISEAEKKKEINRIVLTALDFVWLTAYVDGKEKVLRLKKGQKVKLSFKKKIRFETIGNADNLVIIYDRKKVAFERKIIHNLFVDGEGVFFNGYNLAKEES</sequence>
<reference evidence="2 3" key="1">
    <citation type="journal article" date="2021" name="Syst. Appl. Microbiol.">
        <title>Persephonella atlantica sp. nov.: How to adapt to physico-chemical gradients in high temperature hydrothermal habitats.</title>
        <authorList>
            <person name="Francois D.X."/>
            <person name="Godfroy A."/>
            <person name="Mathien C."/>
            <person name="Aube J."/>
            <person name="Cathalot C."/>
            <person name="Lesongeur F."/>
            <person name="L'Haridon S."/>
            <person name="Philippon X."/>
            <person name="Roussel E.G."/>
        </authorList>
    </citation>
    <scope>NUCLEOTIDE SEQUENCE [LARGE SCALE GENOMIC DNA]</scope>
    <source>
        <strain evidence="2 3">MO1340</strain>
    </source>
</reference>
<accession>A0ABS1GG97</accession>
<evidence type="ECO:0008006" key="4">
    <source>
        <dbReference type="Google" id="ProtNLM"/>
    </source>
</evidence>